<gene>
    <name evidence="3" type="ORF">GYN19_00725</name>
</gene>
<evidence type="ECO:0000256" key="1">
    <source>
        <dbReference type="SAM" id="MobiDB-lite"/>
    </source>
</evidence>
<protein>
    <submittedName>
        <fullName evidence="3">BspA family leucine-rich repeat surface protein</fullName>
    </submittedName>
</protein>
<proteinExistence type="predicted"/>
<feature type="compositionally biased region" description="Basic and acidic residues" evidence="1">
    <location>
        <begin position="44"/>
        <end position="99"/>
    </location>
</feature>
<dbReference type="InterPro" id="IPR011889">
    <property type="entry name" value="Liste_lipo_26"/>
</dbReference>
<dbReference type="InterPro" id="IPR005046">
    <property type="entry name" value="DUF285"/>
</dbReference>
<dbReference type="Pfam" id="PF13306">
    <property type="entry name" value="LRR_5"/>
    <property type="match status" value="1"/>
</dbReference>
<feature type="chain" id="PRO_5046899772" evidence="2">
    <location>
        <begin position="26"/>
        <end position="2623"/>
    </location>
</feature>
<keyword evidence="2" id="KW-0732">Signal</keyword>
<evidence type="ECO:0000313" key="3">
    <source>
        <dbReference type="EMBL" id="MCJ1976482.1"/>
    </source>
</evidence>
<dbReference type="PANTHER" id="PTHR13318">
    <property type="entry name" value="PARTNER OF PAIRED, ISOFORM B-RELATED"/>
    <property type="match status" value="1"/>
</dbReference>
<dbReference type="InterPro" id="IPR026906">
    <property type="entry name" value="LRR_5"/>
</dbReference>
<dbReference type="NCBIfam" id="TIGR02167">
    <property type="entry name" value="Liste_lipo_26"/>
    <property type="match status" value="25"/>
</dbReference>
<dbReference type="RefSeq" id="WP_243913331.1">
    <property type="nucleotide sequence ID" value="NZ_JAAEDA010000001.1"/>
</dbReference>
<feature type="region of interest" description="Disordered" evidence="1">
    <location>
        <begin position="39"/>
        <end position="110"/>
    </location>
</feature>
<dbReference type="InterPro" id="IPR032675">
    <property type="entry name" value="LRR_dom_sf"/>
</dbReference>
<evidence type="ECO:0000313" key="4">
    <source>
        <dbReference type="Proteomes" id="UP001522462"/>
    </source>
</evidence>
<dbReference type="Pfam" id="PF03382">
    <property type="entry name" value="DUF285"/>
    <property type="match status" value="9"/>
</dbReference>
<evidence type="ECO:0000256" key="2">
    <source>
        <dbReference type="SAM" id="SignalP"/>
    </source>
</evidence>
<accession>A0ABT0AIW5</accession>
<dbReference type="Proteomes" id="UP001522462">
    <property type="component" value="Unassembled WGS sequence"/>
</dbReference>
<dbReference type="SUPFAM" id="SSF52058">
    <property type="entry name" value="L domain-like"/>
    <property type="match status" value="4"/>
</dbReference>
<reference evidence="3 4" key="1">
    <citation type="journal article" date="2022" name="Microbiol. Res.">
        <title>Comparative genome analysis, predicted lifestyle and antimicrobial strategies of Lactococcus carnosus and Lactococcus paracarnosus isolated from meat.</title>
        <authorList>
            <person name="Werum V."/>
            <person name="Ehrmann M."/>
            <person name="Vogel R."/>
            <person name="Hilgarth M."/>
        </authorList>
    </citation>
    <scope>NUCLEOTIDE SEQUENCE [LARGE SCALE GENOMIC DNA]</scope>
    <source>
        <strain evidence="3 4">TMW21897</strain>
    </source>
</reference>
<dbReference type="Gene3D" id="3.80.10.10">
    <property type="entry name" value="Ribonuclease Inhibitor"/>
    <property type="match status" value="8"/>
</dbReference>
<comment type="caution">
    <text evidence="3">The sequence shown here is derived from an EMBL/GenBank/DDBJ whole genome shotgun (WGS) entry which is preliminary data.</text>
</comment>
<dbReference type="EMBL" id="JAAEDA010000001">
    <property type="protein sequence ID" value="MCJ1976482.1"/>
    <property type="molecule type" value="Genomic_DNA"/>
</dbReference>
<keyword evidence="4" id="KW-1185">Reference proteome</keyword>
<organism evidence="3 4">
    <name type="scientific">Pseudolactococcus paracarnosus</name>
    <dbReference type="NCBI Taxonomy" id="2749962"/>
    <lineage>
        <taxon>Bacteria</taxon>
        <taxon>Bacillati</taxon>
        <taxon>Bacillota</taxon>
        <taxon>Bacilli</taxon>
        <taxon>Lactobacillales</taxon>
        <taxon>Streptococcaceae</taxon>
        <taxon>Pseudolactococcus</taxon>
    </lineage>
</organism>
<sequence>MKKNKLFTLFSLTLLSMGTPLTSIAQVVAVSQDTPAITTVVNEETEKKQDPETKPVPTDKDKTGKAETEAKATEQEKADKKEAEPKAIEEPKKEARAESPENLENDGLTWGSASWSFDSNTGNLTINSGTLGQVGSAPWKRDDDKKIDADKIKKIHFTGATKAPKDSTYLFRKLTSLTEFENLTYLDTSEVTNMTGMFYDCYKLEKLDLSNFNTSNVTSMERMFFYGTNLESLDLSKFDTKNVADMTGLFFNCDKLKTLDLSGFNTIKKPIMTDMFHKTVLSRLTLGNDFRFIGDDSNLPNPAALNAGDPLTGKWIKENRGSYSQSPGGFLKYYGQDELTAGTYVAEIEAPLLWGDAPWIFDKDTGTLTIESGRLVNSKESPWKRDDDKKIDGTKIKKIVFTGPVLAPEDSDYLFKDLSNLTAFENLPYLDTSETTSMVDMFLNCTSLTTLDLSKFDTKNVTDMRGTFRGCTSIKSLDLSNLNTLNVKGMNKLFENVPLVSLTLGDNFKFIPIDISLSKPKSLLSTSELQREGKYLTGKWIKKDNQSAAYDTQKFMENYGKGDLTAGTYVAEIKSDHLWGDASWAFDHDTGILTISPGTLDKPENAPWKLADERKIDADKIKKIRFTGATKAPEDSTYLFRKLTSLTEFENLTYLDTSEVTNMTGMFYDCYDLEKLDLSNFNTSNVTSMERMFFYGASLESLDLSKFDTKNVKDMTGLFFNCGKLKTLDLSGFNTIKNPTMTDMFNGTVLSSLTLGNDFRFNGDDSNLPKPAALNAGDPLTGKWIKVNRGSYPQSPGGFMRQYGKNELTAGTYVAEIEAPLLWGDAPYTFDENTGTLTIESGRLVKSDTSPWKRDDEKKIDGTKIKKIVFTGPVLAPEDSTYLFRKLTSLTEIEGLTYLDTSEVTNMTGMFYDCYNLEKLDLSSFNTSNVTSMERMFFFCFNLESLDLSKFDTKNVTDMTGLFFNCGKLKTLDLSGFNTLNKPTMTDMFNGTVLSSLTLGNDFRFIGDDSNLPTPAALSAGDPLTGKWIKVNRGSYPQSPGGFMRQYGKNDLTAGTYVAEIEAPLLWGDAPYTFDENTGTLTIKSGRLVKSDQSPWKRDDDKKIDGTKIKKIIFTGPVLAPEESTYLFRKLTSLAEFENLTYLDTSEVTNMTGMFYDCYDLKQLDLSNFNTSNVTSMERMFFYCTNLESLDLSKFDTKNVTDMTGLFFNCDKLKTLDISGFNTIKKPIMTDMFDKTILSSLTLGNDFRFVGDDSNLPAPAALNTADELTGKWIKVNRGSYPQSPGGFMRQYGKNELTAGTYVAEIKAPLLWGDAPYTFDEDTGTLTIESGRLVKSNQSPWKRDDDKKIDGTKIKKIILTGPVLAPEDSKELFRKLTSLTEIENLTYLDTSEVTTMDKMFYDCYNLKKLDLSNFNTSNVTSIAYMFFYCVSLESLDLSKFDTKIVTDMSGLFQACKKLKTLDLSGFNTLSKPKMTDMFNDKILSSLTLGNDFRFETDANLPVPVAFTPGDFKRDGKYLTDKWTKKDNQSAAYDTQRFMTFYGKDDLIAGTYVAEIKPLLWGDAPLAFDSDTGLLTINSGTLGEFDTAPWELTDNGKIDADKIKKIRFTGATKAPENSEELFRGLNKLTEFENLTYLDTSEVTNMDKMFYDCYELKQLDLSNFNTSNVTSIERMFFYCVSLESLDLSKFNTKKMTDMTGLFQACQSLKTLDLSGFYAVRDIKMTDMFSDTILSSLTVGKYFSFIGGTDANLPVPTALTSGVELTGKWIKKNRGSYAYSPGDLMRNFSDYFLSAGTYVAEIKADRLWGDAPWTFDTNTGTLTIENGSLTKSNESPWNRQDDKKIDKRLIKKIIFRGPTKAPEDSTDLFGELTNLTEFEGLTYLDTKKVTNMTGMFYDCYALKKLDLSKFYTSNVKSISYMFFYCASLETLNLDQPDFYVDSVTDMVGVFNGCKALKSINLSRFYTTGITNMSGMFQDCASLTSLDVSKFSTMYTTNMTGMFKGCSSLTNLVVSRFNTRNVTDMTEMFEGCANMRTLDLSEFDTRNVSNMKDMFSGALITSIKLGKYFKFKTSDNGLNLTEPDAKKNGRYLTGKWMKKNVPGITYYRDDFFKEYGQGNLTPGTFIAETLALEWGDVPWRFDESTGTLTFKSGTLDERFNTSPWERPDGQDIDRYAIKKIVFTEALKAPSNSAYLFNPLRNLTEIVGLDKLDTSKATTMEGMFSEALSLTALDLSKFDTRKVTNMKHMFANVPLSSISLGNNFKFSGTDCGLFIPAKLPDGTPLSGKWIEKDGNSRPYLNKEFVEKYDYGNGEIKAGTYITEVYIGMSALETNLSFSTDSGKTDATSAMIGDQLQGKLTVKHAAGSAEDSTSIAVKLSTIRLLTDAWTLSPTVTVTTFDQTGKQTASKEQTIKDDALSLPVLPYGSYFEITLNGTAWEKAYAIPSGNCNYTLSYKNQAGDQKVDKSDNFVITSGVLGFKSVPNISFKDSVLPLASNLIIDRKDDDYALTVTDYRSAQLPSDDAQEKPDRVNWEITATASPFKDAAGKEIKLSTMAVSFTKAIGQTTELGADATLVTSHDVTGETAKQNNLTKLSWAKELGFKVVVHNRTDLDTTKYTADVAFDLRTAP</sequence>
<name>A0ABT0AIW5_9LACT</name>
<feature type="signal peptide" evidence="2">
    <location>
        <begin position="1"/>
        <end position="25"/>
    </location>
</feature>